<feature type="compositionally biased region" description="Polar residues" evidence="6">
    <location>
        <begin position="26"/>
        <end position="35"/>
    </location>
</feature>
<evidence type="ECO:0000256" key="6">
    <source>
        <dbReference type="SAM" id="MobiDB-lite"/>
    </source>
</evidence>
<dbReference type="InterPro" id="IPR015943">
    <property type="entry name" value="WD40/YVTN_repeat-like_dom_sf"/>
</dbReference>
<feature type="repeat" description="WD" evidence="5">
    <location>
        <begin position="328"/>
        <end position="369"/>
    </location>
</feature>
<gene>
    <name evidence="10" type="ORF">E3Q01_01094</name>
    <name evidence="9" type="ORF">E3Q17_01264</name>
    <name evidence="8" type="ORF">E3Q22_02253</name>
</gene>
<feature type="region of interest" description="Disordered" evidence="6">
    <location>
        <begin position="90"/>
        <end position="130"/>
    </location>
</feature>
<evidence type="ECO:0000313" key="13">
    <source>
        <dbReference type="Proteomes" id="UP000310708"/>
    </source>
</evidence>
<dbReference type="AlphaFoldDB" id="A0A4T0NYQ6"/>
<dbReference type="PROSITE" id="PS50082">
    <property type="entry name" value="WD_REPEATS_2"/>
    <property type="match status" value="3"/>
</dbReference>
<dbReference type="EMBL" id="SPRC01000020">
    <property type="protein sequence ID" value="TIB79885.1"/>
    <property type="molecule type" value="Genomic_DNA"/>
</dbReference>
<dbReference type="SUPFAM" id="SSF50978">
    <property type="entry name" value="WD40 repeat-like"/>
    <property type="match status" value="1"/>
</dbReference>
<evidence type="ECO:0000313" key="9">
    <source>
        <dbReference type="EMBL" id="TIC02762.1"/>
    </source>
</evidence>
<dbReference type="PANTHER" id="PTHR19918:SF1">
    <property type="entry name" value="FIZZY-RELATED PROTEIN HOMOLOG"/>
    <property type="match status" value="1"/>
</dbReference>
<dbReference type="GO" id="GO:0010997">
    <property type="term" value="F:anaphase-promoting complex binding"/>
    <property type="evidence" value="ECO:0007669"/>
    <property type="project" value="InterPro"/>
</dbReference>
<dbReference type="InterPro" id="IPR056150">
    <property type="entry name" value="WD40_CDC20-Fz"/>
</dbReference>
<evidence type="ECO:0000313" key="8">
    <source>
        <dbReference type="EMBL" id="TIB79885.1"/>
    </source>
</evidence>
<dbReference type="GO" id="GO:0031145">
    <property type="term" value="P:anaphase-promoting complex-dependent catabolic process"/>
    <property type="evidence" value="ECO:0007669"/>
    <property type="project" value="TreeGrafter"/>
</dbReference>
<dbReference type="PROSITE" id="PS00678">
    <property type="entry name" value="WD_REPEATS_1"/>
    <property type="match status" value="1"/>
</dbReference>
<dbReference type="GO" id="GO:1990757">
    <property type="term" value="F:ubiquitin ligase activator activity"/>
    <property type="evidence" value="ECO:0007669"/>
    <property type="project" value="TreeGrafter"/>
</dbReference>
<dbReference type="Pfam" id="PF24807">
    <property type="entry name" value="WD40_CDC20-Fz"/>
    <property type="match status" value="1"/>
</dbReference>
<comment type="similarity">
    <text evidence="1">Belongs to the WD repeat CDC20/Fizzy family.</text>
</comment>
<feature type="repeat" description="WD" evidence="5">
    <location>
        <begin position="245"/>
        <end position="286"/>
    </location>
</feature>
<comment type="caution">
    <text evidence="9">The sequence shown here is derived from an EMBL/GenBank/DDBJ whole genome shotgun (WGS) entry which is preliminary data.</text>
</comment>
<dbReference type="SMART" id="SM00320">
    <property type="entry name" value="WD40"/>
    <property type="match status" value="5"/>
</dbReference>
<accession>A0A4T0NYQ6</accession>
<dbReference type="Proteomes" id="UP000310708">
    <property type="component" value="Unassembled WGS sequence"/>
</dbReference>
<keyword evidence="3" id="KW-0677">Repeat</keyword>
<dbReference type="InterPro" id="IPR001680">
    <property type="entry name" value="WD40_rpt"/>
</dbReference>
<dbReference type="Proteomes" id="UP000310685">
    <property type="component" value="Unassembled WGS sequence"/>
</dbReference>
<evidence type="ECO:0000259" key="7">
    <source>
        <dbReference type="Pfam" id="PF24807"/>
    </source>
</evidence>
<evidence type="ECO:0000256" key="3">
    <source>
        <dbReference type="ARBA" id="ARBA00022737"/>
    </source>
</evidence>
<proteinExistence type="inferred from homology"/>
<reference evidence="11 12" key="1">
    <citation type="submission" date="2019-03" db="EMBL/GenBank/DDBJ databases">
        <title>Sequencing 25 genomes of Wallemia mellicola.</title>
        <authorList>
            <person name="Gostincar C."/>
        </authorList>
    </citation>
    <scope>NUCLEOTIDE SEQUENCE [LARGE SCALE GENOMIC DNA]</scope>
    <source>
        <strain evidence="9 11">EXF-1262</strain>
        <strain evidence="8 12">EXF-6152</strain>
        <strain evidence="10 13">EXF-757</strain>
    </source>
</reference>
<dbReference type="CDD" id="cd00200">
    <property type="entry name" value="WD40"/>
    <property type="match status" value="1"/>
</dbReference>
<keyword evidence="2 5" id="KW-0853">WD repeat</keyword>
<dbReference type="PROSITE" id="PS50294">
    <property type="entry name" value="WD_REPEATS_REGION"/>
    <property type="match status" value="2"/>
</dbReference>
<protein>
    <submittedName>
        <fullName evidence="9">WD40 repeat-like protein</fullName>
    </submittedName>
</protein>
<evidence type="ECO:0000313" key="10">
    <source>
        <dbReference type="EMBL" id="TIC67965.1"/>
    </source>
</evidence>
<sequence>MTQEDSPSTPRKRSSGFGDRFIPARSSVSRQNYTLNDGPPSPTTPSSKKRPPSLLDNGTREPKLIGLAGGEVDAVKEESNKTFSNLLSNELLGDDNLNSPTSSSRRQSFSSTSHYQYAPSTPSTPMTPRSKVFQYMPSSGSSLSGMSSASDRVGLDSAAHEKYSISPVKSVSQRLLMSPRKNLRKISKLPYKVLDAPELADDYYLNLLDWSSTNILAVALASTVYIWMAETGQVMTLCNVRELEHADPEESVSSLNWTNKGSQLAIGLRTGAVQIWDVPSGKLLRVMSGHHNRTGTLSWSNHMLASGSRDKSVLIRDVRLKDHYVRRVIGHKQEITGLAYNPAGDMLATGGNDNKLYVWDTKSYNYIHRYTEHEAAVKAISWNPHHRGILASGGGTSDRRILFWDTLKGDRHSIGDWDTGSQVCRLWFSKNTQELVSTHGYSGNAYQNHISIWKYPSMSQVATLTGHTYRVLYLAASPDGQTIVTGSGDETIRFWKAFPSLNVDTNFVAGSINTTGVVRDMKHSESSSFNIKKLIR</sequence>
<dbReference type="GO" id="GO:0005680">
    <property type="term" value="C:anaphase-promoting complex"/>
    <property type="evidence" value="ECO:0007669"/>
    <property type="project" value="TreeGrafter"/>
</dbReference>
<dbReference type="EMBL" id="SPRH01000010">
    <property type="protein sequence ID" value="TIC02762.1"/>
    <property type="molecule type" value="Genomic_DNA"/>
</dbReference>
<organism evidence="9 11">
    <name type="scientific">Wallemia mellicola</name>
    <dbReference type="NCBI Taxonomy" id="1708541"/>
    <lineage>
        <taxon>Eukaryota</taxon>
        <taxon>Fungi</taxon>
        <taxon>Dikarya</taxon>
        <taxon>Basidiomycota</taxon>
        <taxon>Wallemiomycotina</taxon>
        <taxon>Wallemiomycetes</taxon>
        <taxon>Wallemiales</taxon>
        <taxon>Wallemiaceae</taxon>
        <taxon>Wallemia</taxon>
    </lineage>
</organism>
<keyword evidence="4" id="KW-0131">Cell cycle</keyword>
<dbReference type="InterPro" id="IPR019775">
    <property type="entry name" value="WD40_repeat_CS"/>
</dbReference>
<evidence type="ECO:0000256" key="2">
    <source>
        <dbReference type="ARBA" id="ARBA00022574"/>
    </source>
</evidence>
<evidence type="ECO:0000256" key="5">
    <source>
        <dbReference type="PROSITE-ProRule" id="PRU00221"/>
    </source>
</evidence>
<evidence type="ECO:0000256" key="4">
    <source>
        <dbReference type="ARBA" id="ARBA00023306"/>
    </source>
</evidence>
<dbReference type="InterPro" id="IPR036322">
    <property type="entry name" value="WD40_repeat_dom_sf"/>
</dbReference>
<evidence type="ECO:0000313" key="11">
    <source>
        <dbReference type="Proteomes" id="UP000307169"/>
    </source>
</evidence>
<dbReference type="InterPro" id="IPR033010">
    <property type="entry name" value="Cdc20/Fizzy"/>
</dbReference>
<feature type="compositionally biased region" description="Low complexity" evidence="6">
    <location>
        <begin position="99"/>
        <end position="130"/>
    </location>
</feature>
<evidence type="ECO:0000256" key="1">
    <source>
        <dbReference type="ARBA" id="ARBA00006445"/>
    </source>
</evidence>
<dbReference type="PANTHER" id="PTHR19918">
    <property type="entry name" value="CELL DIVISION CYCLE 20 CDC20 FIZZY -RELATED"/>
    <property type="match status" value="1"/>
</dbReference>
<feature type="repeat" description="WD" evidence="5">
    <location>
        <begin position="464"/>
        <end position="496"/>
    </location>
</feature>
<name>A0A4T0NYQ6_9BASI</name>
<evidence type="ECO:0000313" key="12">
    <source>
        <dbReference type="Proteomes" id="UP000310685"/>
    </source>
</evidence>
<dbReference type="GO" id="GO:1905786">
    <property type="term" value="P:positive regulation of anaphase-promoting complex-dependent catabolic process"/>
    <property type="evidence" value="ECO:0007669"/>
    <property type="project" value="TreeGrafter"/>
</dbReference>
<dbReference type="Proteomes" id="UP000307169">
    <property type="component" value="Unassembled WGS sequence"/>
</dbReference>
<feature type="domain" description="CDC20/Fizzy WD40" evidence="7">
    <location>
        <begin position="194"/>
        <end position="495"/>
    </location>
</feature>
<feature type="region of interest" description="Disordered" evidence="6">
    <location>
        <begin position="1"/>
        <end position="65"/>
    </location>
</feature>
<dbReference type="EMBL" id="SPRX01000009">
    <property type="protein sequence ID" value="TIC67965.1"/>
    <property type="molecule type" value="Genomic_DNA"/>
</dbReference>
<dbReference type="Gene3D" id="2.130.10.10">
    <property type="entry name" value="YVTN repeat-like/Quinoprotein amine dehydrogenase"/>
    <property type="match status" value="1"/>
</dbReference>